<organism evidence="2 3">
    <name type="scientific">Hibiscus sabdariffa</name>
    <name type="common">roselle</name>
    <dbReference type="NCBI Taxonomy" id="183260"/>
    <lineage>
        <taxon>Eukaryota</taxon>
        <taxon>Viridiplantae</taxon>
        <taxon>Streptophyta</taxon>
        <taxon>Embryophyta</taxon>
        <taxon>Tracheophyta</taxon>
        <taxon>Spermatophyta</taxon>
        <taxon>Magnoliopsida</taxon>
        <taxon>eudicotyledons</taxon>
        <taxon>Gunneridae</taxon>
        <taxon>Pentapetalae</taxon>
        <taxon>rosids</taxon>
        <taxon>malvids</taxon>
        <taxon>Malvales</taxon>
        <taxon>Malvaceae</taxon>
        <taxon>Malvoideae</taxon>
        <taxon>Hibiscus</taxon>
    </lineage>
</organism>
<evidence type="ECO:0000313" key="2">
    <source>
        <dbReference type="EMBL" id="KAK9035305.1"/>
    </source>
</evidence>
<keyword evidence="3" id="KW-1185">Reference proteome</keyword>
<accession>A0ABR2TCU3</accession>
<dbReference type="EMBL" id="JBBPBN010000006">
    <property type="protein sequence ID" value="KAK9035305.1"/>
    <property type="molecule type" value="Genomic_DNA"/>
</dbReference>
<gene>
    <name evidence="2" type="ORF">V6N11_077347</name>
</gene>
<evidence type="ECO:0000313" key="3">
    <source>
        <dbReference type="Proteomes" id="UP001396334"/>
    </source>
</evidence>
<proteinExistence type="predicted"/>
<evidence type="ECO:0000259" key="1">
    <source>
        <dbReference type="Pfam" id="PF13456"/>
    </source>
</evidence>
<feature type="domain" description="RNase H type-1" evidence="1">
    <location>
        <begin position="138"/>
        <end position="204"/>
    </location>
</feature>
<dbReference type="PANTHER" id="PTHR47723:SF19">
    <property type="entry name" value="POLYNUCLEOTIDYL TRANSFERASE, RIBONUCLEASE H-LIKE SUPERFAMILY PROTEIN"/>
    <property type="match status" value="1"/>
</dbReference>
<dbReference type="CDD" id="cd06222">
    <property type="entry name" value="RNase_H_like"/>
    <property type="match status" value="1"/>
</dbReference>
<dbReference type="InterPro" id="IPR053151">
    <property type="entry name" value="RNase_H-like"/>
</dbReference>
<dbReference type="InterPro" id="IPR044730">
    <property type="entry name" value="RNase_H-like_dom_plant"/>
</dbReference>
<dbReference type="Pfam" id="PF13456">
    <property type="entry name" value="RVT_3"/>
    <property type="match status" value="1"/>
</dbReference>
<dbReference type="InterPro" id="IPR002156">
    <property type="entry name" value="RNaseH_domain"/>
</dbReference>
<name>A0ABR2TCU3_9ROSI</name>
<dbReference type="Proteomes" id="UP001396334">
    <property type="component" value="Unassembled WGS sequence"/>
</dbReference>
<dbReference type="PANTHER" id="PTHR47723">
    <property type="entry name" value="OS05G0353850 PROTEIN"/>
    <property type="match status" value="1"/>
</dbReference>
<reference evidence="2 3" key="1">
    <citation type="journal article" date="2024" name="G3 (Bethesda)">
        <title>Genome assembly of Hibiscus sabdariffa L. provides insights into metabolisms of medicinal natural products.</title>
        <authorList>
            <person name="Kim T."/>
        </authorList>
    </citation>
    <scope>NUCLEOTIDE SEQUENCE [LARGE SCALE GENOMIC DNA]</scope>
    <source>
        <strain evidence="2">TK-2024</strain>
        <tissue evidence="2">Old leaves</tissue>
    </source>
</reference>
<protein>
    <recommendedName>
        <fullName evidence="1">RNase H type-1 domain-containing protein</fullName>
    </recommendedName>
</protein>
<sequence length="210" mass="23496">MSPLKTPGIDSLHVEFFQKNWSIVGALVCQEIQKAFCSGIIHKDLNKTLLVLIPKLDNPETLIWKIQNDIVFNTDPGSSPNVLNRSMVWARHVCSSHATKNSSLASSSPPSVSTNCYKWPSASTDWIMLNMNGAMTSLGHRSAGGLLRDAEGSWITRLSRAIRMIDALQAELWATHDDLIFAWWLGINYLQLQTDNLLSVNLLKKFRCCL</sequence>
<comment type="caution">
    <text evidence="2">The sequence shown here is derived from an EMBL/GenBank/DDBJ whole genome shotgun (WGS) entry which is preliminary data.</text>
</comment>